<proteinExistence type="predicted"/>
<dbReference type="Gene3D" id="3.40.50.410">
    <property type="entry name" value="von Willebrand factor, type A domain"/>
    <property type="match status" value="1"/>
</dbReference>
<reference evidence="1 2" key="1">
    <citation type="journal article" date="2018" name="Int. J. Syst. Evol. Microbiol.">
        <title>Planococcus salinus sp. nov., a moderately halophilic bacterium isolated from a saline-alkali soil.</title>
        <authorList>
            <person name="Gan L."/>
        </authorList>
    </citation>
    <scope>NUCLEOTIDE SEQUENCE [LARGE SCALE GENOMIC DNA]</scope>
    <source>
        <strain evidence="1 2">LCB217</strain>
    </source>
</reference>
<dbReference type="InterPro" id="IPR036465">
    <property type="entry name" value="vWFA_dom_sf"/>
</dbReference>
<gene>
    <name evidence="1" type="ORF">EEX84_02595</name>
</gene>
<evidence type="ECO:0000313" key="2">
    <source>
        <dbReference type="Proteomes" id="UP000275473"/>
    </source>
</evidence>
<accession>A0A3M8PEN8</accession>
<organism evidence="1 2">
    <name type="scientific">Planococcus salinus</name>
    <dbReference type="NCBI Taxonomy" id="1848460"/>
    <lineage>
        <taxon>Bacteria</taxon>
        <taxon>Bacillati</taxon>
        <taxon>Bacillota</taxon>
        <taxon>Bacilli</taxon>
        <taxon>Bacillales</taxon>
        <taxon>Caryophanaceae</taxon>
        <taxon>Planococcus</taxon>
    </lineage>
</organism>
<sequence>METKTTELVFILDKSGSMAGLEADTIGGFNALLDKQKKEPGNAVVTTVLFNHQYELLHDWLPIQEVSALTDRNYEVGGATALLDAIGSTIQKVGHRQKRASEETRAGKVLVVITTDGMENASCEYSQQKIQSMISHQKNRFDWEFIFLGANIDAAQTARRFGIGEDFAVDYHADATGTELNFNVLNETVRSFRKGEALDRSWKVKIEADFEKRK</sequence>
<dbReference type="CDD" id="cd00198">
    <property type="entry name" value="vWFA"/>
    <property type="match status" value="1"/>
</dbReference>
<keyword evidence="2" id="KW-1185">Reference proteome</keyword>
<dbReference type="Proteomes" id="UP000275473">
    <property type="component" value="Unassembled WGS sequence"/>
</dbReference>
<name>A0A3M8PEN8_9BACL</name>
<dbReference type="AlphaFoldDB" id="A0A3M8PEN8"/>
<dbReference type="RefSeq" id="WP_123164001.1">
    <property type="nucleotide sequence ID" value="NZ_RIAX01000001.1"/>
</dbReference>
<dbReference type="SUPFAM" id="SSF53300">
    <property type="entry name" value="vWA-like"/>
    <property type="match status" value="1"/>
</dbReference>
<dbReference type="EMBL" id="RIAX01000001">
    <property type="protein sequence ID" value="RNF41254.1"/>
    <property type="molecule type" value="Genomic_DNA"/>
</dbReference>
<dbReference type="OrthoDB" id="9790144at2"/>
<protein>
    <submittedName>
        <fullName evidence="1">VWA domain-containing protein</fullName>
    </submittedName>
</protein>
<comment type="caution">
    <text evidence="1">The sequence shown here is derived from an EMBL/GenBank/DDBJ whole genome shotgun (WGS) entry which is preliminary data.</text>
</comment>
<evidence type="ECO:0000313" key="1">
    <source>
        <dbReference type="EMBL" id="RNF41254.1"/>
    </source>
</evidence>